<dbReference type="AlphaFoldDB" id="A0A1Y2HGK9"/>
<dbReference type="OrthoDB" id="2684236at2759"/>
<keyword evidence="2" id="KW-1185">Reference proteome</keyword>
<reference evidence="1 2" key="1">
    <citation type="submission" date="2016-07" db="EMBL/GenBank/DDBJ databases">
        <title>Pervasive Adenine N6-methylation of Active Genes in Fungi.</title>
        <authorList>
            <consortium name="DOE Joint Genome Institute"/>
            <person name="Mondo S.J."/>
            <person name="Dannebaum R.O."/>
            <person name="Kuo R.C."/>
            <person name="Labutti K."/>
            <person name="Haridas S."/>
            <person name="Kuo A."/>
            <person name="Salamov A."/>
            <person name="Ahrendt S.R."/>
            <person name="Lipzen A."/>
            <person name="Sullivan W."/>
            <person name="Andreopoulos W.B."/>
            <person name="Clum A."/>
            <person name="Lindquist E."/>
            <person name="Daum C."/>
            <person name="Ramamoorthy G.K."/>
            <person name="Gryganskyi A."/>
            <person name="Culley D."/>
            <person name="Magnuson J.K."/>
            <person name="James T.Y."/>
            <person name="O'Malley M.A."/>
            <person name="Stajich J.E."/>
            <person name="Spatafora J.W."/>
            <person name="Visel A."/>
            <person name="Grigoriev I.V."/>
        </authorList>
    </citation>
    <scope>NUCLEOTIDE SEQUENCE [LARGE SCALE GENOMIC DNA]</scope>
    <source>
        <strain evidence="1 2">PL171</strain>
    </source>
</reference>
<feature type="non-terminal residue" evidence="1">
    <location>
        <position position="1"/>
    </location>
</feature>
<accession>A0A1Y2HGK9</accession>
<proteinExistence type="predicted"/>
<feature type="non-terminal residue" evidence="1">
    <location>
        <position position="430"/>
    </location>
</feature>
<dbReference type="STRING" id="765915.A0A1Y2HGK9"/>
<dbReference type="InterPro" id="IPR009836">
    <property type="entry name" value="GRDP-like"/>
</dbReference>
<evidence type="ECO:0000313" key="1">
    <source>
        <dbReference type="EMBL" id="ORZ33679.1"/>
    </source>
</evidence>
<dbReference type="Proteomes" id="UP000193411">
    <property type="component" value="Unassembled WGS sequence"/>
</dbReference>
<comment type="caution">
    <text evidence="1">The sequence shown here is derived from an EMBL/GenBank/DDBJ whole genome shotgun (WGS) entry which is preliminary data.</text>
</comment>
<protein>
    <submittedName>
        <fullName evidence="1">Uncharacterized protein</fullName>
    </submittedName>
</protein>
<name>A0A1Y2HGK9_9FUNG</name>
<dbReference type="PANTHER" id="PTHR34365:SF7">
    <property type="entry name" value="GLYCINE-RICH DOMAIN-CONTAINING PROTEIN 1"/>
    <property type="match status" value="1"/>
</dbReference>
<sequence>KALPPPYPLTDDAVPSMMDQLQSWVTLDQCKAHLQLLAHFSALHNACASRSELDHFAYLCMAERRYTDWMHALARAVGQDPGLANNAPIPPLDVALFWAAHMLSPIRYMDDMHRLFPTVPQMHQIQFPIQALVAHADGGLVNAESQYFWANYVCATEPYTLPAAKVLQAFNTRFNCPYCKSTHVVTDAATYVRFRLNGQPILCTSCHESVSVMQSCTSRLLDDLVAFRSNPTAHRLPASHIDPDTRLFDPSVNRDQLTAMLVSHAKEWDALLTTYANLRSHPRDVQRATLNLDELLKPANGPVAKTHKRACKVIKTPVRNLYSRLIGSYQNIPVGPWSMDLVQAVLRQREFTDKMAHDAVQAQAGQFAMRAQDRYRKFLLLIRDHPNLFVVPTLDIDLGWHTHQLLGAKYVEFTQRLTGKVVNHDDAVGK</sequence>
<gene>
    <name evidence="1" type="ORF">BCR44DRAFT_203099</name>
</gene>
<organism evidence="1 2">
    <name type="scientific">Catenaria anguillulae PL171</name>
    <dbReference type="NCBI Taxonomy" id="765915"/>
    <lineage>
        <taxon>Eukaryota</taxon>
        <taxon>Fungi</taxon>
        <taxon>Fungi incertae sedis</taxon>
        <taxon>Blastocladiomycota</taxon>
        <taxon>Blastocladiomycetes</taxon>
        <taxon>Blastocladiales</taxon>
        <taxon>Catenariaceae</taxon>
        <taxon>Catenaria</taxon>
    </lineage>
</organism>
<dbReference type="EMBL" id="MCFL01000034">
    <property type="protein sequence ID" value="ORZ33679.1"/>
    <property type="molecule type" value="Genomic_DNA"/>
</dbReference>
<dbReference type="Pfam" id="PF07173">
    <property type="entry name" value="GRDP-like"/>
    <property type="match status" value="2"/>
</dbReference>
<dbReference type="PANTHER" id="PTHR34365">
    <property type="entry name" value="ENOLASE (DUF1399)"/>
    <property type="match status" value="1"/>
</dbReference>
<evidence type="ECO:0000313" key="2">
    <source>
        <dbReference type="Proteomes" id="UP000193411"/>
    </source>
</evidence>